<evidence type="ECO:0000256" key="2">
    <source>
        <dbReference type="ARBA" id="ARBA00011738"/>
    </source>
</evidence>
<gene>
    <name evidence="9" type="ORF">PVAND_005503</name>
</gene>
<dbReference type="PANTHER" id="PTHR43969:SF9">
    <property type="entry name" value="GLUTATHIONE S TRANSFERASE D10, ISOFORM A-RELATED"/>
    <property type="match status" value="1"/>
</dbReference>
<keyword evidence="4" id="KW-0808">Transferase</keyword>
<dbReference type="OrthoDB" id="2309723at2759"/>
<accession>A0A9J6C0D6</accession>
<reference evidence="9" key="1">
    <citation type="submission" date="2021-03" db="EMBL/GenBank/DDBJ databases">
        <title>Chromosome level genome of the anhydrobiotic midge Polypedilum vanderplanki.</title>
        <authorList>
            <person name="Yoshida Y."/>
            <person name="Kikawada T."/>
            <person name="Gusev O."/>
        </authorList>
    </citation>
    <scope>NUCLEOTIDE SEQUENCE</scope>
    <source>
        <strain evidence="9">NIAS01</strain>
        <tissue evidence="9">Whole body or cell culture</tissue>
    </source>
</reference>
<dbReference type="InterPro" id="IPR004046">
    <property type="entry name" value="GST_C"/>
</dbReference>
<dbReference type="InterPro" id="IPR036249">
    <property type="entry name" value="Thioredoxin-like_sf"/>
</dbReference>
<name>A0A9J6C0D6_POLVA</name>
<keyword evidence="10" id="KW-1185">Reference proteome</keyword>
<evidence type="ECO:0000259" key="8">
    <source>
        <dbReference type="PROSITE" id="PS50405"/>
    </source>
</evidence>
<organism evidence="9 10">
    <name type="scientific">Polypedilum vanderplanki</name>
    <name type="common">Sleeping chironomid midge</name>
    <dbReference type="NCBI Taxonomy" id="319348"/>
    <lineage>
        <taxon>Eukaryota</taxon>
        <taxon>Metazoa</taxon>
        <taxon>Ecdysozoa</taxon>
        <taxon>Arthropoda</taxon>
        <taxon>Hexapoda</taxon>
        <taxon>Insecta</taxon>
        <taxon>Pterygota</taxon>
        <taxon>Neoptera</taxon>
        <taxon>Endopterygota</taxon>
        <taxon>Diptera</taxon>
        <taxon>Nematocera</taxon>
        <taxon>Chironomoidea</taxon>
        <taxon>Chironomidae</taxon>
        <taxon>Chironominae</taxon>
        <taxon>Polypedilum</taxon>
        <taxon>Polypedilum</taxon>
    </lineage>
</organism>
<dbReference type="Proteomes" id="UP001107558">
    <property type="component" value="Chromosome 2"/>
</dbReference>
<dbReference type="Pfam" id="PF02798">
    <property type="entry name" value="GST_N"/>
    <property type="match status" value="1"/>
</dbReference>
<dbReference type="PANTHER" id="PTHR43969">
    <property type="entry name" value="GLUTATHIONE S TRANSFERASE D10, ISOFORM A-RELATED"/>
    <property type="match status" value="1"/>
</dbReference>
<dbReference type="EC" id="2.5.1.18" evidence="3"/>
<dbReference type="SUPFAM" id="SSF52833">
    <property type="entry name" value="Thioredoxin-like"/>
    <property type="match status" value="1"/>
</dbReference>
<dbReference type="GO" id="GO:0004364">
    <property type="term" value="F:glutathione transferase activity"/>
    <property type="evidence" value="ECO:0007669"/>
    <property type="project" value="UniProtKB-EC"/>
</dbReference>
<dbReference type="InterPro" id="IPR010987">
    <property type="entry name" value="Glutathione-S-Trfase_C-like"/>
</dbReference>
<comment type="similarity">
    <text evidence="1">Belongs to the GST superfamily. Theta family.</text>
</comment>
<dbReference type="CDD" id="cd03177">
    <property type="entry name" value="GST_C_Delta_Epsilon"/>
    <property type="match status" value="1"/>
</dbReference>
<feature type="domain" description="GST C-terminal" evidence="8">
    <location>
        <begin position="88"/>
        <end position="212"/>
    </location>
</feature>
<evidence type="ECO:0000313" key="9">
    <source>
        <dbReference type="EMBL" id="KAG5675612.1"/>
    </source>
</evidence>
<comment type="subunit">
    <text evidence="2">Homodimer.</text>
</comment>
<dbReference type="InterPro" id="IPR040079">
    <property type="entry name" value="Glutathione_S-Trfase"/>
</dbReference>
<dbReference type="SFLD" id="SFLDG00358">
    <property type="entry name" value="Main_(cytGST)"/>
    <property type="match status" value="1"/>
</dbReference>
<dbReference type="FunFam" id="3.40.30.10:FF:000034">
    <property type="entry name" value="glutathione S-transferase 1"/>
    <property type="match status" value="1"/>
</dbReference>
<dbReference type="SFLD" id="SFLDG01153">
    <property type="entry name" value="Main.4:_Theta-like"/>
    <property type="match status" value="1"/>
</dbReference>
<evidence type="ECO:0000259" key="7">
    <source>
        <dbReference type="PROSITE" id="PS50404"/>
    </source>
</evidence>
<comment type="catalytic activity">
    <reaction evidence="6">
        <text>RX + glutathione = an S-substituted glutathione + a halide anion + H(+)</text>
        <dbReference type="Rhea" id="RHEA:16437"/>
        <dbReference type="ChEBI" id="CHEBI:15378"/>
        <dbReference type="ChEBI" id="CHEBI:16042"/>
        <dbReference type="ChEBI" id="CHEBI:17792"/>
        <dbReference type="ChEBI" id="CHEBI:57925"/>
        <dbReference type="ChEBI" id="CHEBI:90779"/>
        <dbReference type="EC" id="2.5.1.18"/>
    </reaction>
</comment>
<evidence type="ECO:0000256" key="1">
    <source>
        <dbReference type="ARBA" id="ARBA00009899"/>
    </source>
</evidence>
<dbReference type="AlphaFoldDB" id="A0A9J6C0D6"/>
<dbReference type="PROSITE" id="PS50404">
    <property type="entry name" value="GST_NTER"/>
    <property type="match status" value="1"/>
</dbReference>
<dbReference type="Pfam" id="PF00043">
    <property type="entry name" value="GST_C"/>
    <property type="match status" value="1"/>
</dbReference>
<dbReference type="Gene3D" id="3.40.30.10">
    <property type="entry name" value="Glutaredoxin"/>
    <property type="match status" value="1"/>
</dbReference>
<protein>
    <recommendedName>
        <fullName evidence="3">glutathione transferase</fullName>
        <ecNumber evidence="3">2.5.1.18</ecNumber>
    </recommendedName>
    <alternativeName>
        <fullName evidence="5">GST class-theta</fullName>
    </alternativeName>
</protein>
<evidence type="ECO:0000256" key="3">
    <source>
        <dbReference type="ARBA" id="ARBA00012452"/>
    </source>
</evidence>
<dbReference type="PROSITE" id="PS50405">
    <property type="entry name" value="GST_CTER"/>
    <property type="match status" value="1"/>
</dbReference>
<sequence length="216" mass="24812">MVLKLYFLSASPPARAVLLTCRNLKLDVELITIDLFKSEHYKPDFLKLNPAHQIPVLVDNDFVLSESRAIMGYLVNKYQPDSSLYPTDVYKRALIDQRLYFDAQVFERNAAAIRPAFREPPEKPTNEAKYFITDYMEILDKILSDSVWFAGNSITIADYTILVNISQIKACGFDISKYTNLVRWFEKCKSIEGFDENNEAALKLGELFKSRVGNVF</sequence>
<evidence type="ECO:0000256" key="4">
    <source>
        <dbReference type="ARBA" id="ARBA00022679"/>
    </source>
</evidence>
<dbReference type="InterPro" id="IPR036282">
    <property type="entry name" value="Glutathione-S-Trfase_C_sf"/>
</dbReference>
<dbReference type="SUPFAM" id="SSF47616">
    <property type="entry name" value="GST C-terminal domain-like"/>
    <property type="match status" value="1"/>
</dbReference>
<evidence type="ECO:0000256" key="5">
    <source>
        <dbReference type="ARBA" id="ARBA00041523"/>
    </source>
</evidence>
<evidence type="ECO:0000313" key="10">
    <source>
        <dbReference type="Proteomes" id="UP001107558"/>
    </source>
</evidence>
<dbReference type="EMBL" id="JADBJN010000002">
    <property type="protein sequence ID" value="KAG5675612.1"/>
    <property type="molecule type" value="Genomic_DNA"/>
</dbReference>
<dbReference type="GO" id="GO:0006749">
    <property type="term" value="P:glutathione metabolic process"/>
    <property type="evidence" value="ECO:0007669"/>
    <property type="project" value="TreeGrafter"/>
</dbReference>
<dbReference type="SFLD" id="SFLDS00019">
    <property type="entry name" value="Glutathione_Transferase_(cytos"/>
    <property type="match status" value="1"/>
</dbReference>
<feature type="domain" description="GST N-terminal" evidence="7">
    <location>
        <begin position="1"/>
        <end position="82"/>
    </location>
</feature>
<evidence type="ECO:0000256" key="6">
    <source>
        <dbReference type="ARBA" id="ARBA00047960"/>
    </source>
</evidence>
<dbReference type="CDD" id="cd03045">
    <property type="entry name" value="GST_N_Delta_Epsilon"/>
    <property type="match status" value="1"/>
</dbReference>
<proteinExistence type="inferred from homology"/>
<comment type="caution">
    <text evidence="9">The sequence shown here is derived from an EMBL/GenBank/DDBJ whole genome shotgun (WGS) entry which is preliminary data.</text>
</comment>
<dbReference type="FunFam" id="1.20.1050.10:FF:000007">
    <property type="entry name" value="Glutathione S-transferase 1-1"/>
    <property type="match status" value="1"/>
</dbReference>
<dbReference type="Gene3D" id="1.20.1050.10">
    <property type="match status" value="1"/>
</dbReference>
<dbReference type="InterPro" id="IPR004045">
    <property type="entry name" value="Glutathione_S-Trfase_N"/>
</dbReference>